<protein>
    <submittedName>
        <fullName evidence="2">Uncharacterized protein</fullName>
    </submittedName>
</protein>
<feature type="compositionally biased region" description="Polar residues" evidence="1">
    <location>
        <begin position="275"/>
        <end position="287"/>
    </location>
</feature>
<sequence>MPYPFEPLCSLPYSMETGESILDAIFDEDSVEDVQEVEMMYVEEGELVEQDSQSDLGQNIGRDRRAEKQESCETIGVHAVEKQESCSKSCANPRRGPSLMNASWSRGNNQIKIVLNDRGQPVMPEASPLATNMGVLVRDGSLLPLHYTDWRYVPAQYIKKVWEEIKAHKDADDSMERWFTQSLGKKWQGWKCEAKRQGYMPYDNDADILSHKPSRVTEEQCQCLVYYWNDGDVKDKDAGKKPTRIDTFIKTHTRKDGGAVNEETSAIVHPDASSAHRQMTTGSNQASPEEIDPSHQSQLEPTLLPQPNQQAGSHHQCKASPLKKFHLSKAVISFCTVVEVLGSLTTLDDDVVKRVLPYVLSGLQLDAKGGLDLKSRSARWLDIDVDIYVLAFSVIEAVPVKQFVNLIVSKLLYSCMRSSQKKNEPISSESGSWAKQILISIDKMYPSEFLGAVHSFLEDAKVQSQNDGSIDEILCRILDGNLDLSIDVSDSKIRFALEHPKVSFSTVVRILDSAFEQEVCTIGSPYGKKKKEHMSHLNQNSGRTGKNEISFLSSLLDFFCY</sequence>
<evidence type="ECO:0000313" key="2">
    <source>
        <dbReference type="EMBL" id="KAG5557194.1"/>
    </source>
</evidence>
<dbReference type="AlphaFoldDB" id="A0AAV6KYA8"/>
<feature type="compositionally biased region" description="Polar residues" evidence="1">
    <location>
        <begin position="294"/>
        <end position="313"/>
    </location>
</feature>
<keyword evidence="3" id="KW-1185">Reference proteome</keyword>
<dbReference type="PANTHER" id="PTHR33144:SF46">
    <property type="entry name" value="OS04G0610000 PROTEIN"/>
    <property type="match status" value="1"/>
</dbReference>
<evidence type="ECO:0000256" key="1">
    <source>
        <dbReference type="SAM" id="MobiDB-lite"/>
    </source>
</evidence>
<feature type="region of interest" description="Disordered" evidence="1">
    <location>
        <begin position="268"/>
        <end position="315"/>
    </location>
</feature>
<accession>A0AAV6KYA8</accession>
<proteinExistence type="predicted"/>
<dbReference type="PANTHER" id="PTHR33144">
    <property type="entry name" value="OS10G0409366 PROTEIN-RELATED"/>
    <property type="match status" value="1"/>
</dbReference>
<name>A0AAV6KYA8_9ERIC</name>
<dbReference type="Proteomes" id="UP000823749">
    <property type="component" value="Chromosome 3"/>
</dbReference>
<evidence type="ECO:0000313" key="3">
    <source>
        <dbReference type="Proteomes" id="UP000823749"/>
    </source>
</evidence>
<comment type="caution">
    <text evidence="2">The sequence shown here is derived from an EMBL/GenBank/DDBJ whole genome shotgun (WGS) entry which is preliminary data.</text>
</comment>
<dbReference type="EMBL" id="JACTNZ010000003">
    <property type="protein sequence ID" value="KAG5557194.1"/>
    <property type="molecule type" value="Genomic_DNA"/>
</dbReference>
<gene>
    <name evidence="2" type="ORF">RHGRI_007462</name>
</gene>
<organism evidence="2 3">
    <name type="scientific">Rhododendron griersonianum</name>
    <dbReference type="NCBI Taxonomy" id="479676"/>
    <lineage>
        <taxon>Eukaryota</taxon>
        <taxon>Viridiplantae</taxon>
        <taxon>Streptophyta</taxon>
        <taxon>Embryophyta</taxon>
        <taxon>Tracheophyta</taxon>
        <taxon>Spermatophyta</taxon>
        <taxon>Magnoliopsida</taxon>
        <taxon>eudicotyledons</taxon>
        <taxon>Gunneridae</taxon>
        <taxon>Pentapetalae</taxon>
        <taxon>asterids</taxon>
        <taxon>Ericales</taxon>
        <taxon>Ericaceae</taxon>
        <taxon>Ericoideae</taxon>
        <taxon>Rhodoreae</taxon>
        <taxon>Rhododendron</taxon>
    </lineage>
</organism>
<reference evidence="2" key="1">
    <citation type="submission" date="2020-08" db="EMBL/GenBank/DDBJ databases">
        <title>Plant Genome Project.</title>
        <authorList>
            <person name="Zhang R.-G."/>
        </authorList>
    </citation>
    <scope>NUCLEOTIDE SEQUENCE</scope>
    <source>
        <strain evidence="2">WSP0</strain>
        <tissue evidence="2">Leaf</tissue>
    </source>
</reference>